<evidence type="ECO:0000259" key="8">
    <source>
        <dbReference type="Pfam" id="PF08281"/>
    </source>
</evidence>
<dbReference type="EMBL" id="SMGK01000001">
    <property type="protein sequence ID" value="TCK75827.1"/>
    <property type="molecule type" value="Genomic_DNA"/>
</dbReference>
<evidence type="ECO:0000256" key="4">
    <source>
        <dbReference type="ARBA" id="ARBA00023125"/>
    </source>
</evidence>
<dbReference type="InterPro" id="IPR039425">
    <property type="entry name" value="RNA_pol_sigma-70-like"/>
</dbReference>
<dbReference type="PROSITE" id="PS01063">
    <property type="entry name" value="SIGMA70_ECF"/>
    <property type="match status" value="1"/>
</dbReference>
<evidence type="ECO:0000313" key="10">
    <source>
        <dbReference type="Proteomes" id="UP000295210"/>
    </source>
</evidence>
<dbReference type="InterPro" id="IPR007627">
    <property type="entry name" value="RNA_pol_sigma70_r2"/>
</dbReference>
<organism evidence="9 10">
    <name type="scientific">Acidipila rosea</name>
    <dbReference type="NCBI Taxonomy" id="768535"/>
    <lineage>
        <taxon>Bacteria</taxon>
        <taxon>Pseudomonadati</taxon>
        <taxon>Acidobacteriota</taxon>
        <taxon>Terriglobia</taxon>
        <taxon>Terriglobales</taxon>
        <taxon>Acidobacteriaceae</taxon>
        <taxon>Acidipila</taxon>
    </lineage>
</organism>
<dbReference type="Gene3D" id="1.10.1740.10">
    <property type="match status" value="1"/>
</dbReference>
<keyword evidence="2 6" id="KW-0805">Transcription regulation</keyword>
<evidence type="ECO:0000256" key="2">
    <source>
        <dbReference type="ARBA" id="ARBA00023015"/>
    </source>
</evidence>
<keyword evidence="4 6" id="KW-0238">DNA-binding</keyword>
<protein>
    <recommendedName>
        <fullName evidence="6">RNA polymerase sigma factor</fullName>
    </recommendedName>
</protein>
<dbReference type="Proteomes" id="UP000295210">
    <property type="component" value="Unassembled WGS sequence"/>
</dbReference>
<accession>A0A4R1LDL8</accession>
<evidence type="ECO:0000256" key="6">
    <source>
        <dbReference type="RuleBase" id="RU000716"/>
    </source>
</evidence>
<proteinExistence type="inferred from homology"/>
<reference evidence="9 10" key="1">
    <citation type="submission" date="2019-03" db="EMBL/GenBank/DDBJ databases">
        <title>Genomic Encyclopedia of Type Strains, Phase IV (KMG-IV): sequencing the most valuable type-strain genomes for metagenomic binning, comparative biology and taxonomic classification.</title>
        <authorList>
            <person name="Goeker M."/>
        </authorList>
    </citation>
    <scope>NUCLEOTIDE SEQUENCE [LARGE SCALE GENOMIC DNA]</scope>
    <source>
        <strain evidence="9 10">DSM 103428</strain>
    </source>
</reference>
<keyword evidence="5 6" id="KW-0804">Transcription</keyword>
<dbReference type="InterPro" id="IPR013324">
    <property type="entry name" value="RNA_pol_sigma_r3/r4-like"/>
</dbReference>
<dbReference type="InterPro" id="IPR014284">
    <property type="entry name" value="RNA_pol_sigma-70_dom"/>
</dbReference>
<comment type="caution">
    <text evidence="9">The sequence shown here is derived from an EMBL/GenBank/DDBJ whole genome shotgun (WGS) entry which is preliminary data.</text>
</comment>
<dbReference type="GO" id="GO:0003677">
    <property type="term" value="F:DNA binding"/>
    <property type="evidence" value="ECO:0007669"/>
    <property type="project" value="UniProtKB-KW"/>
</dbReference>
<dbReference type="InterPro" id="IPR013249">
    <property type="entry name" value="RNA_pol_sigma70_r4_t2"/>
</dbReference>
<dbReference type="NCBIfam" id="TIGR02937">
    <property type="entry name" value="sigma70-ECF"/>
    <property type="match status" value="1"/>
</dbReference>
<dbReference type="PANTHER" id="PTHR43133">
    <property type="entry name" value="RNA POLYMERASE ECF-TYPE SIGMA FACTO"/>
    <property type="match status" value="1"/>
</dbReference>
<dbReference type="Pfam" id="PF08281">
    <property type="entry name" value="Sigma70_r4_2"/>
    <property type="match status" value="1"/>
</dbReference>
<dbReference type="SUPFAM" id="SSF88659">
    <property type="entry name" value="Sigma3 and sigma4 domains of RNA polymerase sigma factors"/>
    <property type="match status" value="1"/>
</dbReference>
<keyword evidence="3 6" id="KW-0731">Sigma factor</keyword>
<dbReference type="GO" id="GO:0006352">
    <property type="term" value="P:DNA-templated transcription initiation"/>
    <property type="evidence" value="ECO:0007669"/>
    <property type="project" value="InterPro"/>
</dbReference>
<dbReference type="PANTHER" id="PTHR43133:SF51">
    <property type="entry name" value="RNA POLYMERASE SIGMA FACTOR"/>
    <property type="match status" value="1"/>
</dbReference>
<evidence type="ECO:0000256" key="3">
    <source>
        <dbReference type="ARBA" id="ARBA00023082"/>
    </source>
</evidence>
<gene>
    <name evidence="9" type="ORF">C7378_0822</name>
</gene>
<dbReference type="Gene3D" id="1.10.10.10">
    <property type="entry name" value="Winged helix-like DNA-binding domain superfamily/Winged helix DNA-binding domain"/>
    <property type="match status" value="1"/>
</dbReference>
<dbReference type="AlphaFoldDB" id="A0A4R1LDL8"/>
<dbReference type="SUPFAM" id="SSF88946">
    <property type="entry name" value="Sigma2 domain of RNA polymerase sigma factors"/>
    <property type="match status" value="1"/>
</dbReference>
<evidence type="ECO:0000256" key="5">
    <source>
        <dbReference type="ARBA" id="ARBA00023163"/>
    </source>
</evidence>
<evidence type="ECO:0000313" key="9">
    <source>
        <dbReference type="EMBL" id="TCK75827.1"/>
    </source>
</evidence>
<sequence length="262" mass="30162">MDHASASYRWCGSAALSGFLLRNTAHIYYLTRRRITRAGKIERKANFLKPPAMPAIQSPGTEEVHPDVLLVNRAREGDVQAFEKLVKQYDRQVFRIAQHITQNREDAEDVVQDAFLKAYEKLNQFQGNSKFYTWLVRIAVNEALMRLRKRRTGKMVSIDEDVETEEGSMPRDLADWGPDPEQQYNQSELAEILRKTIQGLPPGFRIVFVLRDVDGLSTEETAETLGLSIPAVKSRLLRARLQLRERLSRYFRAKKKTQDGVK</sequence>
<dbReference type="InterPro" id="IPR013325">
    <property type="entry name" value="RNA_pol_sigma_r2"/>
</dbReference>
<dbReference type="InterPro" id="IPR036388">
    <property type="entry name" value="WH-like_DNA-bd_sf"/>
</dbReference>
<evidence type="ECO:0000259" key="7">
    <source>
        <dbReference type="Pfam" id="PF04542"/>
    </source>
</evidence>
<dbReference type="Pfam" id="PF04542">
    <property type="entry name" value="Sigma70_r2"/>
    <property type="match status" value="1"/>
</dbReference>
<evidence type="ECO:0000256" key="1">
    <source>
        <dbReference type="ARBA" id="ARBA00010641"/>
    </source>
</evidence>
<keyword evidence="10" id="KW-1185">Reference proteome</keyword>
<dbReference type="InterPro" id="IPR000838">
    <property type="entry name" value="RNA_pol_sigma70_ECF_CS"/>
</dbReference>
<feature type="domain" description="RNA polymerase sigma factor 70 region 4 type 2" evidence="8">
    <location>
        <begin position="191"/>
        <end position="243"/>
    </location>
</feature>
<comment type="similarity">
    <text evidence="1 6">Belongs to the sigma-70 factor family. ECF subfamily.</text>
</comment>
<feature type="domain" description="RNA polymerase sigma-70 region 2" evidence="7">
    <location>
        <begin position="85"/>
        <end position="151"/>
    </location>
</feature>
<dbReference type="GO" id="GO:0016987">
    <property type="term" value="F:sigma factor activity"/>
    <property type="evidence" value="ECO:0007669"/>
    <property type="project" value="UniProtKB-KW"/>
</dbReference>
<name>A0A4R1LDL8_9BACT</name>